<keyword evidence="2" id="KW-1185">Reference proteome</keyword>
<evidence type="ECO:0000313" key="1">
    <source>
        <dbReference type="EMBL" id="UQS24763.1"/>
    </source>
</evidence>
<protein>
    <submittedName>
        <fullName evidence="1">Uncharacterized protein</fullName>
    </submittedName>
</protein>
<gene>
    <name evidence="1" type="ORF">L1857_19015</name>
</gene>
<dbReference type="RefSeq" id="WP_158224426.1">
    <property type="nucleotide sequence ID" value="NZ_CP091196.1"/>
</dbReference>
<reference evidence="1" key="1">
    <citation type="submission" date="2022-01" db="EMBL/GenBank/DDBJ databases">
        <title>PSI-footprinting approach for the identification of protein synthesis inhibitor producers.</title>
        <authorList>
            <person name="Handel F."/>
            <person name="Kulik A."/>
            <person name="Wex K.W."/>
            <person name="Berscheid A."/>
            <person name="Saur J.S."/>
            <person name="Winkler A."/>
            <person name="Wibberg D."/>
            <person name="Kalinowski J."/>
            <person name="Broetz-Oesterhelt H."/>
            <person name="Mast Y."/>
        </authorList>
    </citation>
    <scope>NUCLEOTIDE SEQUENCE</scope>
    <source>
        <strain evidence="1">KNN 49.3e</strain>
    </source>
</reference>
<dbReference type="Proteomes" id="UP000830158">
    <property type="component" value="Chromosome"/>
</dbReference>
<evidence type="ECO:0000313" key="2">
    <source>
        <dbReference type="Proteomes" id="UP000830158"/>
    </source>
</evidence>
<name>A0ABY4NXP1_9PSEU</name>
<organism evidence="1 2">
    <name type="scientific">Amycolatopsis thermalba</name>
    <dbReference type="NCBI Taxonomy" id="944492"/>
    <lineage>
        <taxon>Bacteria</taxon>
        <taxon>Bacillati</taxon>
        <taxon>Actinomycetota</taxon>
        <taxon>Actinomycetes</taxon>
        <taxon>Pseudonocardiales</taxon>
        <taxon>Pseudonocardiaceae</taxon>
        <taxon>Amycolatopsis</taxon>
    </lineage>
</organism>
<dbReference type="EMBL" id="CP091196">
    <property type="protein sequence ID" value="UQS24763.1"/>
    <property type="molecule type" value="Genomic_DNA"/>
</dbReference>
<sequence>MPVGHVEPRFLPPAGQAASLRDDAIVDAYYVMLGAALLELQISAR</sequence>
<proteinExistence type="predicted"/>
<accession>A0ABY4NXP1</accession>